<keyword evidence="3" id="KW-1185">Reference proteome</keyword>
<gene>
    <name evidence="2" type="ORF">SAMN05443999_101556</name>
</gene>
<organism evidence="2 3">
    <name type="scientific">Roseovarius azorensis</name>
    <dbReference type="NCBI Taxonomy" id="1287727"/>
    <lineage>
        <taxon>Bacteria</taxon>
        <taxon>Pseudomonadati</taxon>
        <taxon>Pseudomonadota</taxon>
        <taxon>Alphaproteobacteria</taxon>
        <taxon>Rhodobacterales</taxon>
        <taxon>Roseobacteraceae</taxon>
        <taxon>Roseovarius</taxon>
    </lineage>
</organism>
<evidence type="ECO:0000256" key="1">
    <source>
        <dbReference type="SAM" id="SignalP"/>
    </source>
</evidence>
<protein>
    <recommendedName>
        <fullName evidence="4">Lipoprotein</fullName>
    </recommendedName>
</protein>
<sequence>MHKFTRRVRLVAFTLLTALIAACASGDVSTRNVTPHSPGPPPVSASLNVQDLVVSVPRTLSVSEANLYYPVADIVWRGDPRGDRRAQVKQIVRDGLSAGIRQMKPGTIPVVVDVEVTRFHSVSEKARYSVGGVHAVHFRYVLRNPDTGEAYAAPKYVRADLNAYGGQRAINAERRGITMKLRIMSHLAKVIQHELSDPEGYHAASMGLAPRQARF</sequence>
<name>A0A1H7HR18_9RHOB</name>
<dbReference type="InterPro" id="IPR046705">
    <property type="entry name" value="DUF6778"/>
</dbReference>
<accession>A0A1H7HR18</accession>
<reference evidence="2 3" key="1">
    <citation type="submission" date="2016-10" db="EMBL/GenBank/DDBJ databases">
        <authorList>
            <person name="de Groot N.N."/>
        </authorList>
    </citation>
    <scope>NUCLEOTIDE SEQUENCE [LARGE SCALE GENOMIC DNA]</scope>
    <source>
        <strain evidence="2 3">DSM 100674</strain>
    </source>
</reference>
<dbReference type="Proteomes" id="UP000199582">
    <property type="component" value="Unassembled WGS sequence"/>
</dbReference>
<proteinExistence type="predicted"/>
<evidence type="ECO:0008006" key="4">
    <source>
        <dbReference type="Google" id="ProtNLM"/>
    </source>
</evidence>
<feature type="chain" id="PRO_5009299687" description="Lipoprotein" evidence="1">
    <location>
        <begin position="25"/>
        <end position="215"/>
    </location>
</feature>
<evidence type="ECO:0000313" key="3">
    <source>
        <dbReference type="Proteomes" id="UP000199582"/>
    </source>
</evidence>
<evidence type="ECO:0000313" key="2">
    <source>
        <dbReference type="EMBL" id="SEK50655.1"/>
    </source>
</evidence>
<dbReference type="PROSITE" id="PS51257">
    <property type="entry name" value="PROKAR_LIPOPROTEIN"/>
    <property type="match status" value="1"/>
</dbReference>
<dbReference type="RefSeq" id="WP_175544668.1">
    <property type="nucleotide sequence ID" value="NZ_FOAG01000001.1"/>
</dbReference>
<dbReference type="STRING" id="1287727.SAMN05443999_101556"/>
<dbReference type="AlphaFoldDB" id="A0A1H7HR18"/>
<keyword evidence="1" id="KW-0732">Signal</keyword>
<dbReference type="Pfam" id="PF20569">
    <property type="entry name" value="DUF6778"/>
    <property type="match status" value="1"/>
</dbReference>
<feature type="signal peptide" evidence="1">
    <location>
        <begin position="1"/>
        <end position="24"/>
    </location>
</feature>
<dbReference type="EMBL" id="FOAG01000001">
    <property type="protein sequence ID" value="SEK50655.1"/>
    <property type="molecule type" value="Genomic_DNA"/>
</dbReference>